<evidence type="ECO:0000256" key="3">
    <source>
        <dbReference type="ARBA" id="ARBA00022989"/>
    </source>
</evidence>
<keyword evidence="3 5" id="KW-1133">Transmembrane helix</keyword>
<dbReference type="Proteomes" id="UP001501758">
    <property type="component" value="Unassembled WGS sequence"/>
</dbReference>
<dbReference type="Pfam" id="PF01381">
    <property type="entry name" value="HTH_3"/>
    <property type="match status" value="1"/>
</dbReference>
<dbReference type="CDD" id="cd00093">
    <property type="entry name" value="HTH_XRE"/>
    <property type="match status" value="1"/>
</dbReference>
<feature type="transmembrane region" description="Helical" evidence="5">
    <location>
        <begin position="158"/>
        <end position="180"/>
    </location>
</feature>
<sequence length="196" mass="22387">MKNANLAKKIKELRVRHGFSQETLAYETNLGLRTVQRIENGESEPRGETLKRLSIALKTSPDELLDWSEQEDKGFLLLLGLSPLSFLIFPLLGIIAPLVLWIAKRNKIKGADTYGKKLLNFQITWSVVLFLAYLFFILAMFGVITIELDFLSSFDSLPIIVLFLGLYFINISFIVVNAILMFKSKNVWYPSVRLLK</sequence>
<feature type="transmembrane region" description="Helical" evidence="5">
    <location>
        <begin position="75"/>
        <end position="102"/>
    </location>
</feature>
<evidence type="ECO:0000313" key="7">
    <source>
        <dbReference type="EMBL" id="GAA0713672.1"/>
    </source>
</evidence>
<evidence type="ECO:0000256" key="1">
    <source>
        <dbReference type="ARBA" id="ARBA00004141"/>
    </source>
</evidence>
<dbReference type="RefSeq" id="WP_343910319.1">
    <property type="nucleotide sequence ID" value="NZ_BAAAGE010000001.1"/>
</dbReference>
<accession>A0ABN1IHH1</accession>
<dbReference type="InterPro" id="IPR001387">
    <property type="entry name" value="Cro/C1-type_HTH"/>
</dbReference>
<dbReference type="EMBL" id="BAAAGE010000001">
    <property type="protein sequence ID" value="GAA0713672.1"/>
    <property type="molecule type" value="Genomic_DNA"/>
</dbReference>
<organism evidence="7 8">
    <name type="scientific">Aquimarina litoralis</name>
    <dbReference type="NCBI Taxonomy" id="584605"/>
    <lineage>
        <taxon>Bacteria</taxon>
        <taxon>Pseudomonadati</taxon>
        <taxon>Bacteroidota</taxon>
        <taxon>Flavobacteriia</taxon>
        <taxon>Flavobacteriales</taxon>
        <taxon>Flavobacteriaceae</taxon>
        <taxon>Aquimarina</taxon>
    </lineage>
</organism>
<feature type="domain" description="HTH cro/C1-type" evidence="6">
    <location>
        <begin position="10"/>
        <end position="64"/>
    </location>
</feature>
<gene>
    <name evidence="7" type="ORF">GCM10009430_05740</name>
</gene>
<evidence type="ECO:0000256" key="2">
    <source>
        <dbReference type="ARBA" id="ARBA00022692"/>
    </source>
</evidence>
<dbReference type="InterPro" id="IPR019109">
    <property type="entry name" value="MamF_MmsF"/>
</dbReference>
<dbReference type="SMART" id="SM00530">
    <property type="entry name" value="HTH_XRE"/>
    <property type="match status" value="1"/>
</dbReference>
<reference evidence="7 8" key="1">
    <citation type="journal article" date="2019" name="Int. J. Syst. Evol. Microbiol.">
        <title>The Global Catalogue of Microorganisms (GCM) 10K type strain sequencing project: providing services to taxonomists for standard genome sequencing and annotation.</title>
        <authorList>
            <consortium name="The Broad Institute Genomics Platform"/>
            <consortium name="The Broad Institute Genome Sequencing Center for Infectious Disease"/>
            <person name="Wu L."/>
            <person name="Ma J."/>
        </authorList>
    </citation>
    <scope>NUCLEOTIDE SEQUENCE [LARGE SCALE GENOMIC DNA]</scope>
    <source>
        <strain evidence="7 8">JCM 15974</strain>
    </source>
</reference>
<dbReference type="PROSITE" id="PS50943">
    <property type="entry name" value="HTH_CROC1"/>
    <property type="match status" value="1"/>
</dbReference>
<evidence type="ECO:0000256" key="5">
    <source>
        <dbReference type="SAM" id="Phobius"/>
    </source>
</evidence>
<evidence type="ECO:0000256" key="4">
    <source>
        <dbReference type="ARBA" id="ARBA00023136"/>
    </source>
</evidence>
<comment type="caution">
    <text evidence="7">The sequence shown here is derived from an EMBL/GenBank/DDBJ whole genome shotgun (WGS) entry which is preliminary data.</text>
</comment>
<dbReference type="Pfam" id="PF09685">
    <property type="entry name" value="MamF_MmsF"/>
    <property type="match status" value="1"/>
</dbReference>
<keyword evidence="4 5" id="KW-0472">Membrane</keyword>
<dbReference type="InterPro" id="IPR010982">
    <property type="entry name" value="Lambda_DNA-bd_dom_sf"/>
</dbReference>
<keyword evidence="2 5" id="KW-0812">Transmembrane</keyword>
<name>A0ABN1IHH1_9FLAO</name>
<evidence type="ECO:0000313" key="8">
    <source>
        <dbReference type="Proteomes" id="UP001501758"/>
    </source>
</evidence>
<feature type="transmembrane region" description="Helical" evidence="5">
    <location>
        <begin position="123"/>
        <end position="146"/>
    </location>
</feature>
<evidence type="ECO:0000259" key="6">
    <source>
        <dbReference type="PROSITE" id="PS50943"/>
    </source>
</evidence>
<comment type="subcellular location">
    <subcellularLocation>
        <location evidence="1">Membrane</location>
        <topology evidence="1">Multi-pass membrane protein</topology>
    </subcellularLocation>
</comment>
<protein>
    <recommendedName>
        <fullName evidence="6">HTH cro/C1-type domain-containing protein</fullName>
    </recommendedName>
</protein>
<proteinExistence type="predicted"/>
<dbReference type="Gene3D" id="1.10.260.40">
    <property type="entry name" value="lambda repressor-like DNA-binding domains"/>
    <property type="match status" value="1"/>
</dbReference>
<keyword evidence="8" id="KW-1185">Reference proteome</keyword>
<dbReference type="SUPFAM" id="SSF47413">
    <property type="entry name" value="lambda repressor-like DNA-binding domains"/>
    <property type="match status" value="1"/>
</dbReference>